<reference evidence="3" key="1">
    <citation type="submission" date="2020-12" db="UniProtKB">
        <authorList>
            <consortium name="WormBaseParasite"/>
        </authorList>
    </citation>
    <scope>IDENTIFICATION</scope>
    <source>
        <strain evidence="3">MHco3</strain>
    </source>
</reference>
<evidence type="ECO:0000313" key="3">
    <source>
        <dbReference type="WBParaSite" id="HCON_00136790-00001"/>
    </source>
</evidence>
<dbReference type="PANTHER" id="PTHR31930:SF1">
    <property type="entry name" value="SERPENTINE RECEPTOR, CLASS R"/>
    <property type="match status" value="1"/>
</dbReference>
<dbReference type="OMA" id="ILMHDDV"/>
<dbReference type="Proteomes" id="UP000025227">
    <property type="component" value="Unplaced"/>
</dbReference>
<feature type="transmembrane region" description="Helical" evidence="1">
    <location>
        <begin position="88"/>
        <end position="111"/>
    </location>
</feature>
<dbReference type="OrthoDB" id="5788229at2759"/>
<dbReference type="Pfam" id="PF03268">
    <property type="entry name" value="DUF267"/>
    <property type="match status" value="1"/>
</dbReference>
<keyword evidence="1" id="KW-0472">Membrane</keyword>
<feature type="transmembrane region" description="Helical" evidence="1">
    <location>
        <begin position="56"/>
        <end position="76"/>
    </location>
</feature>
<evidence type="ECO:0000313" key="2">
    <source>
        <dbReference type="Proteomes" id="UP000025227"/>
    </source>
</evidence>
<feature type="transmembrane region" description="Helical" evidence="1">
    <location>
        <begin position="297"/>
        <end position="318"/>
    </location>
</feature>
<feature type="transmembrane region" description="Helical" evidence="1">
    <location>
        <begin position="197"/>
        <end position="216"/>
    </location>
</feature>
<name>A0A7I4YSE8_HAECO</name>
<keyword evidence="1" id="KW-1133">Transmembrane helix</keyword>
<dbReference type="PANTHER" id="PTHR31930">
    <property type="entry name" value="SERPENTINE RECEPTOR, CLASS R"/>
    <property type="match status" value="1"/>
</dbReference>
<dbReference type="AlphaFoldDB" id="A0A7I4YSE8"/>
<keyword evidence="2" id="KW-1185">Reference proteome</keyword>
<sequence>FWDMDESRDLNFNATVKLPLKATNPKILGPFETVLRCSALDLSHCSGRKDGWTQSIIRIILCAAICLAMLLVCVIQAMEDSKPMSLEWAVGCVLCFMAMHGLGSALCIVSWTRSGFLGRLEESLAGVRAQRGSSDGNGKMSGVYGRMVVGSAVLIATWFLSAMKGILYEEAHYNGSVPFTIGYSVNLSTMYGAAPVIYLAFGIYSSLALIIYTLILTNINREWTSFNDDLAESARLQQLRIPAILENYMSRQSELIRLVKFVNLHMTTFVSISAALAALTSAVGLYWMTGVGDEVSILMRVISCLWMNTGMVLILITLQQPAQTQLQIDRTVQLLLADDFCHNSANSQIWKITQSMVDRARYSSTMMYFLQAFAIDQHFGHKVLVIVPNLGSLLVLIKKMGLV</sequence>
<evidence type="ECO:0000256" key="1">
    <source>
        <dbReference type="SAM" id="Phobius"/>
    </source>
</evidence>
<keyword evidence="1" id="KW-0812">Transmembrane</keyword>
<organism evidence="2 3">
    <name type="scientific">Haemonchus contortus</name>
    <name type="common">Barber pole worm</name>
    <dbReference type="NCBI Taxonomy" id="6289"/>
    <lineage>
        <taxon>Eukaryota</taxon>
        <taxon>Metazoa</taxon>
        <taxon>Ecdysozoa</taxon>
        <taxon>Nematoda</taxon>
        <taxon>Chromadorea</taxon>
        <taxon>Rhabditida</taxon>
        <taxon>Rhabditina</taxon>
        <taxon>Rhabditomorpha</taxon>
        <taxon>Strongyloidea</taxon>
        <taxon>Trichostrongylidae</taxon>
        <taxon>Haemonchus</taxon>
    </lineage>
</organism>
<dbReference type="WBParaSite" id="HCON_00136790-00001">
    <property type="protein sequence ID" value="HCON_00136790-00001"/>
    <property type="gene ID" value="HCON_00136790"/>
</dbReference>
<protein>
    <submittedName>
        <fullName evidence="3">Odorant receptor</fullName>
    </submittedName>
</protein>
<accession>A0A7I4YSE8</accession>
<dbReference type="InterPro" id="IPR004950">
    <property type="entry name" value="DUF267_CAE_spp"/>
</dbReference>
<feature type="transmembrane region" description="Helical" evidence="1">
    <location>
        <begin position="143"/>
        <end position="161"/>
    </location>
</feature>
<proteinExistence type="predicted"/>
<feature type="transmembrane region" description="Helical" evidence="1">
    <location>
        <begin position="261"/>
        <end position="285"/>
    </location>
</feature>